<dbReference type="STRING" id="1127673.GLIP_2751"/>
<dbReference type="AlphaFoldDB" id="K6YB16"/>
<evidence type="ECO:0000313" key="1">
    <source>
        <dbReference type="EMBL" id="GAC15372.1"/>
    </source>
</evidence>
<dbReference type="Proteomes" id="UP000006334">
    <property type="component" value="Unassembled WGS sequence"/>
</dbReference>
<keyword evidence="2" id="KW-1185">Reference proteome</keyword>
<organism evidence="1 2">
    <name type="scientific">Aliiglaciecola lipolytica E3</name>
    <dbReference type="NCBI Taxonomy" id="1127673"/>
    <lineage>
        <taxon>Bacteria</taxon>
        <taxon>Pseudomonadati</taxon>
        <taxon>Pseudomonadota</taxon>
        <taxon>Gammaproteobacteria</taxon>
        <taxon>Alteromonadales</taxon>
        <taxon>Alteromonadaceae</taxon>
        <taxon>Aliiglaciecola</taxon>
    </lineage>
</organism>
<comment type="caution">
    <text evidence="1">The sequence shown here is derived from an EMBL/GenBank/DDBJ whole genome shotgun (WGS) entry which is preliminary data.</text>
</comment>
<name>K6YB16_9ALTE</name>
<accession>K6YB16</accession>
<gene>
    <name evidence="1" type="ORF">GLIP_2751</name>
</gene>
<reference evidence="1 2" key="1">
    <citation type="journal article" date="2017" name="Antonie Van Leeuwenhoek">
        <title>Rhizobium rhizosphaerae sp. nov., a novel species isolated from rice rhizosphere.</title>
        <authorList>
            <person name="Zhao J.J."/>
            <person name="Zhang J."/>
            <person name="Zhang R.J."/>
            <person name="Zhang C.W."/>
            <person name="Yin H.Q."/>
            <person name="Zhang X.X."/>
        </authorList>
    </citation>
    <scope>NUCLEOTIDE SEQUENCE [LARGE SCALE GENOMIC DNA]</scope>
    <source>
        <strain evidence="1 2">E3</strain>
    </source>
</reference>
<dbReference type="EMBL" id="BAEN01000054">
    <property type="protein sequence ID" value="GAC15372.1"/>
    <property type="molecule type" value="Genomic_DNA"/>
</dbReference>
<protein>
    <submittedName>
        <fullName evidence="1">Uncharacterized protein</fullName>
    </submittedName>
</protein>
<evidence type="ECO:0000313" key="2">
    <source>
        <dbReference type="Proteomes" id="UP000006334"/>
    </source>
</evidence>
<sequence>MMLAGNGMAVVICMVLPTHKNIKMQEMEKIVLKTVVNT</sequence>
<proteinExistence type="predicted"/>